<gene>
    <name evidence="1" type="ORF">HPB50_011967</name>
</gene>
<proteinExistence type="predicted"/>
<organism evidence="1 2">
    <name type="scientific">Hyalomma asiaticum</name>
    <name type="common">Tick</name>
    <dbReference type="NCBI Taxonomy" id="266040"/>
    <lineage>
        <taxon>Eukaryota</taxon>
        <taxon>Metazoa</taxon>
        <taxon>Ecdysozoa</taxon>
        <taxon>Arthropoda</taxon>
        <taxon>Chelicerata</taxon>
        <taxon>Arachnida</taxon>
        <taxon>Acari</taxon>
        <taxon>Parasitiformes</taxon>
        <taxon>Ixodida</taxon>
        <taxon>Ixodoidea</taxon>
        <taxon>Ixodidae</taxon>
        <taxon>Hyalomminae</taxon>
        <taxon>Hyalomma</taxon>
    </lineage>
</organism>
<evidence type="ECO:0000313" key="1">
    <source>
        <dbReference type="EMBL" id="KAH6935979.1"/>
    </source>
</evidence>
<sequence length="126" mass="13975">MDALVMGPANAPYEGGHSHFIIQCPPEYPFNQPRVRLINTDGGLVRFSPNLHEIGMVTLGTLGIVQAGLWSPLLCHENVLASIKLLLSKKPYFNQPGVYSETWVVSRSATTAPYSTRLYEWLCAML</sequence>
<accession>A0ACB7STH3</accession>
<evidence type="ECO:0000313" key="2">
    <source>
        <dbReference type="Proteomes" id="UP000821845"/>
    </source>
</evidence>
<dbReference type="Proteomes" id="UP000821845">
    <property type="component" value="Chromosome 3"/>
</dbReference>
<name>A0ACB7STH3_HYAAI</name>
<dbReference type="EMBL" id="CM023483">
    <property type="protein sequence ID" value="KAH6935979.1"/>
    <property type="molecule type" value="Genomic_DNA"/>
</dbReference>
<reference evidence="1" key="1">
    <citation type="submission" date="2020-05" db="EMBL/GenBank/DDBJ databases">
        <title>Large-scale comparative analyses of tick genomes elucidate their genetic diversity and vector capacities.</title>
        <authorList>
            <person name="Jia N."/>
            <person name="Wang J."/>
            <person name="Shi W."/>
            <person name="Du L."/>
            <person name="Sun Y."/>
            <person name="Zhan W."/>
            <person name="Jiang J."/>
            <person name="Wang Q."/>
            <person name="Zhang B."/>
            <person name="Ji P."/>
            <person name="Sakyi L.B."/>
            <person name="Cui X."/>
            <person name="Yuan T."/>
            <person name="Jiang B."/>
            <person name="Yang W."/>
            <person name="Lam T.T.-Y."/>
            <person name="Chang Q."/>
            <person name="Ding S."/>
            <person name="Wang X."/>
            <person name="Zhu J."/>
            <person name="Ruan X."/>
            <person name="Zhao L."/>
            <person name="Wei J."/>
            <person name="Que T."/>
            <person name="Du C."/>
            <person name="Cheng J."/>
            <person name="Dai P."/>
            <person name="Han X."/>
            <person name="Huang E."/>
            <person name="Gao Y."/>
            <person name="Liu J."/>
            <person name="Shao H."/>
            <person name="Ye R."/>
            <person name="Li L."/>
            <person name="Wei W."/>
            <person name="Wang X."/>
            <person name="Wang C."/>
            <person name="Yang T."/>
            <person name="Huo Q."/>
            <person name="Li W."/>
            <person name="Guo W."/>
            <person name="Chen H."/>
            <person name="Zhou L."/>
            <person name="Ni X."/>
            <person name="Tian J."/>
            <person name="Zhou Y."/>
            <person name="Sheng Y."/>
            <person name="Liu T."/>
            <person name="Pan Y."/>
            <person name="Xia L."/>
            <person name="Li J."/>
            <person name="Zhao F."/>
            <person name="Cao W."/>
        </authorList>
    </citation>
    <scope>NUCLEOTIDE SEQUENCE</scope>
    <source>
        <strain evidence="1">Hyas-2018</strain>
    </source>
</reference>
<comment type="caution">
    <text evidence="1">The sequence shown here is derived from an EMBL/GenBank/DDBJ whole genome shotgun (WGS) entry which is preliminary data.</text>
</comment>
<keyword evidence="2" id="KW-1185">Reference proteome</keyword>
<protein>
    <submittedName>
        <fullName evidence="1">Uncharacterized protein</fullName>
    </submittedName>
</protein>